<comment type="subcellular location">
    <subcellularLocation>
        <location evidence="1">Membrane</location>
        <topology evidence="1">Multi-pass membrane protein</topology>
    </subcellularLocation>
</comment>
<keyword evidence="3 5" id="KW-1133">Transmembrane helix</keyword>
<evidence type="ECO:0000313" key="7">
    <source>
        <dbReference type="Proteomes" id="UP001292094"/>
    </source>
</evidence>
<evidence type="ECO:0008006" key="8">
    <source>
        <dbReference type="Google" id="ProtNLM"/>
    </source>
</evidence>
<dbReference type="GO" id="GO:0016020">
    <property type="term" value="C:membrane"/>
    <property type="evidence" value="ECO:0007669"/>
    <property type="project" value="UniProtKB-SubCell"/>
</dbReference>
<keyword evidence="4 5" id="KW-0472">Membrane</keyword>
<feature type="transmembrane region" description="Helical" evidence="5">
    <location>
        <begin position="63"/>
        <end position="84"/>
    </location>
</feature>
<evidence type="ECO:0000313" key="6">
    <source>
        <dbReference type="EMBL" id="KAK4289134.1"/>
    </source>
</evidence>
<dbReference type="AlphaFoldDB" id="A0AAE1NFK5"/>
<dbReference type="EMBL" id="JAWZYT010005976">
    <property type="protein sequence ID" value="KAK4289134.1"/>
    <property type="molecule type" value="Genomic_DNA"/>
</dbReference>
<reference evidence="6" key="1">
    <citation type="submission" date="2023-11" db="EMBL/GenBank/DDBJ databases">
        <title>Genome assemblies of two species of porcelain crab, Petrolisthes cinctipes and Petrolisthes manimaculis (Anomura: Porcellanidae).</title>
        <authorList>
            <person name="Angst P."/>
        </authorList>
    </citation>
    <scope>NUCLEOTIDE SEQUENCE</scope>
    <source>
        <strain evidence="6">PB745_02</strain>
        <tissue evidence="6">Gill</tissue>
    </source>
</reference>
<dbReference type="PANTHER" id="PTHR23423">
    <property type="entry name" value="ORGANIC SOLUTE TRANSPORTER-RELATED"/>
    <property type="match status" value="1"/>
</dbReference>
<organism evidence="6 7">
    <name type="scientific">Petrolisthes manimaculis</name>
    <dbReference type="NCBI Taxonomy" id="1843537"/>
    <lineage>
        <taxon>Eukaryota</taxon>
        <taxon>Metazoa</taxon>
        <taxon>Ecdysozoa</taxon>
        <taxon>Arthropoda</taxon>
        <taxon>Crustacea</taxon>
        <taxon>Multicrustacea</taxon>
        <taxon>Malacostraca</taxon>
        <taxon>Eumalacostraca</taxon>
        <taxon>Eucarida</taxon>
        <taxon>Decapoda</taxon>
        <taxon>Pleocyemata</taxon>
        <taxon>Anomura</taxon>
        <taxon>Galatheoidea</taxon>
        <taxon>Porcellanidae</taxon>
        <taxon>Petrolisthes</taxon>
    </lineage>
</organism>
<accession>A0AAE1NFK5</accession>
<evidence type="ECO:0000256" key="4">
    <source>
        <dbReference type="ARBA" id="ARBA00023136"/>
    </source>
</evidence>
<evidence type="ECO:0000256" key="5">
    <source>
        <dbReference type="SAM" id="Phobius"/>
    </source>
</evidence>
<keyword evidence="7" id="KW-1185">Reference proteome</keyword>
<keyword evidence="2 5" id="KW-0812">Transmembrane</keyword>
<protein>
    <recommendedName>
        <fullName evidence="8">Organic solute transporter subunit alpha</fullName>
    </recommendedName>
</protein>
<sequence length="230" mass="25672">MDHKNAICNNSYIPNTAEYMEALGPYGASVMVIGGLISVGLYVLFFEQVFFTQTNAHRIYRRHIFWIASVYPLMAALSVLSLLVPRANDICTAVKITYMSVGISHFTDLTLLMFGGEEVMLQTMAESRFNLQVGPSCCCCVCLPSPPVSKFSIRLVVMLSDQLPFTQALYHFLVLVLLSANNITIGSVSWKDASFYLYIFNMASFMSGAYALSLLTYVSKGHLEHYSYKV</sequence>
<evidence type="ECO:0000256" key="1">
    <source>
        <dbReference type="ARBA" id="ARBA00004141"/>
    </source>
</evidence>
<feature type="transmembrane region" description="Helical" evidence="5">
    <location>
        <begin position="168"/>
        <end position="189"/>
    </location>
</feature>
<evidence type="ECO:0000256" key="2">
    <source>
        <dbReference type="ARBA" id="ARBA00022692"/>
    </source>
</evidence>
<dbReference type="InterPro" id="IPR005178">
    <property type="entry name" value="Ostalpha/TMEM184C"/>
</dbReference>
<feature type="transmembrane region" description="Helical" evidence="5">
    <location>
        <begin position="195"/>
        <end position="218"/>
    </location>
</feature>
<gene>
    <name evidence="6" type="ORF">Pmani_037881</name>
</gene>
<dbReference type="Pfam" id="PF03619">
    <property type="entry name" value="Solute_trans_a"/>
    <property type="match status" value="1"/>
</dbReference>
<name>A0AAE1NFK5_9EUCA</name>
<proteinExistence type="predicted"/>
<dbReference type="SMART" id="SM01417">
    <property type="entry name" value="Solute_trans_a"/>
    <property type="match status" value="1"/>
</dbReference>
<comment type="caution">
    <text evidence="6">The sequence shown here is derived from an EMBL/GenBank/DDBJ whole genome shotgun (WGS) entry which is preliminary data.</text>
</comment>
<feature type="transmembrane region" description="Helical" evidence="5">
    <location>
        <begin position="26"/>
        <end position="51"/>
    </location>
</feature>
<dbReference type="Proteomes" id="UP001292094">
    <property type="component" value="Unassembled WGS sequence"/>
</dbReference>
<evidence type="ECO:0000256" key="3">
    <source>
        <dbReference type="ARBA" id="ARBA00022989"/>
    </source>
</evidence>